<dbReference type="SUPFAM" id="SSF103473">
    <property type="entry name" value="MFS general substrate transporter"/>
    <property type="match status" value="1"/>
</dbReference>
<evidence type="ECO:0000256" key="2">
    <source>
        <dbReference type="ARBA" id="ARBA00022475"/>
    </source>
</evidence>
<dbReference type="PANTHER" id="PTHR23513">
    <property type="entry name" value="INTEGRAL MEMBRANE EFFLUX PROTEIN-RELATED"/>
    <property type="match status" value="1"/>
</dbReference>
<keyword evidence="4 6" id="KW-1133">Transmembrane helix</keyword>
<evidence type="ECO:0000256" key="5">
    <source>
        <dbReference type="ARBA" id="ARBA00023136"/>
    </source>
</evidence>
<protein>
    <submittedName>
        <fullName evidence="7">MFS transporter</fullName>
    </submittedName>
</protein>
<evidence type="ECO:0000313" key="7">
    <source>
        <dbReference type="EMBL" id="MDO6577447.1"/>
    </source>
</evidence>
<accession>A0AAW7Z0B8</accession>
<evidence type="ECO:0000256" key="4">
    <source>
        <dbReference type="ARBA" id="ARBA00022989"/>
    </source>
</evidence>
<keyword evidence="3 6" id="KW-0812">Transmembrane</keyword>
<organism evidence="7 8">
    <name type="scientific">Alteromonas stellipolaris</name>
    <dbReference type="NCBI Taxonomy" id="233316"/>
    <lineage>
        <taxon>Bacteria</taxon>
        <taxon>Pseudomonadati</taxon>
        <taxon>Pseudomonadota</taxon>
        <taxon>Gammaproteobacteria</taxon>
        <taxon>Alteromonadales</taxon>
        <taxon>Alteromonadaceae</taxon>
        <taxon>Alteromonas/Salinimonas group</taxon>
        <taxon>Alteromonas</taxon>
    </lineage>
</organism>
<keyword evidence="2" id="KW-1003">Cell membrane</keyword>
<sequence length="392" mass="41216">MNKDHFSPLLKYVVSAIIARTATGGAIVAIVLLARNLELDGKAAGILAACLTLPHLLGPVYGRWLDGVSQPKYLISAAALSYTGFFLLAIFSFEKHLAWLLAFSLLLSGVCSSFIMGGLGTQLPSLVSASNTSLRKAQSWDTITYGVGHTLGPFIIASLSALFSTKVAVSVLVLTPMLAGMLILTFPKKHVLPKSDASLDIGFKSVFYAFKDSSALVRTLVMTSGAAFSIAALPVLAVYLSEHWQHAEHHGAYLVTAYGVGNLSGALFLIFRPLSKEPLTLLKRSGSFLLVALLVTTLSPSFVLGAAGYWLCGVANAIFFTSSLAARTEFAPAHSAAQTYMWVAAAKVGAGAIGALVAGTLLIQGVTVSLVTSCATLALILIVCFAVFKVQK</sequence>
<dbReference type="PANTHER" id="PTHR23513:SF11">
    <property type="entry name" value="STAPHYLOFERRIN A TRANSPORTER"/>
    <property type="match status" value="1"/>
</dbReference>
<reference evidence="7" key="1">
    <citation type="submission" date="2023-07" db="EMBL/GenBank/DDBJ databases">
        <title>Genome content predicts the carbon catabolic preferences of heterotrophic bacteria.</title>
        <authorList>
            <person name="Gralka M."/>
        </authorList>
    </citation>
    <scope>NUCLEOTIDE SEQUENCE</scope>
    <source>
        <strain evidence="7">F2M12</strain>
    </source>
</reference>
<feature type="transmembrane region" description="Helical" evidence="6">
    <location>
        <begin position="12"/>
        <end position="37"/>
    </location>
</feature>
<feature type="transmembrane region" description="Helical" evidence="6">
    <location>
        <begin position="286"/>
        <end position="302"/>
    </location>
</feature>
<dbReference type="Pfam" id="PF07690">
    <property type="entry name" value="MFS_1"/>
    <property type="match status" value="1"/>
</dbReference>
<keyword evidence="5 6" id="KW-0472">Membrane</keyword>
<dbReference type="AlphaFoldDB" id="A0AAW7Z0B8"/>
<dbReference type="InterPro" id="IPR036259">
    <property type="entry name" value="MFS_trans_sf"/>
</dbReference>
<feature type="transmembrane region" description="Helical" evidence="6">
    <location>
        <begin position="73"/>
        <end position="93"/>
    </location>
</feature>
<comment type="subcellular location">
    <subcellularLocation>
        <location evidence="1">Cell membrane</location>
        <topology evidence="1">Multi-pass membrane protein</topology>
    </subcellularLocation>
</comment>
<dbReference type="GO" id="GO:0022857">
    <property type="term" value="F:transmembrane transporter activity"/>
    <property type="evidence" value="ECO:0007669"/>
    <property type="project" value="InterPro"/>
</dbReference>
<feature type="transmembrane region" description="Helical" evidence="6">
    <location>
        <begin position="252"/>
        <end position="274"/>
    </location>
</feature>
<evidence type="ECO:0000256" key="1">
    <source>
        <dbReference type="ARBA" id="ARBA00004651"/>
    </source>
</evidence>
<evidence type="ECO:0000313" key="8">
    <source>
        <dbReference type="Proteomes" id="UP001170717"/>
    </source>
</evidence>
<feature type="transmembrane region" description="Helical" evidence="6">
    <location>
        <begin position="99"/>
        <end position="121"/>
    </location>
</feature>
<comment type="caution">
    <text evidence="7">The sequence shown here is derived from an EMBL/GenBank/DDBJ whole genome shotgun (WGS) entry which is preliminary data.</text>
</comment>
<evidence type="ECO:0000256" key="3">
    <source>
        <dbReference type="ARBA" id="ARBA00022692"/>
    </source>
</evidence>
<feature type="transmembrane region" description="Helical" evidence="6">
    <location>
        <begin position="142"/>
        <end position="161"/>
    </location>
</feature>
<feature type="transmembrane region" description="Helical" evidence="6">
    <location>
        <begin position="167"/>
        <end position="186"/>
    </location>
</feature>
<dbReference type="EMBL" id="JAUOQI010000005">
    <property type="protein sequence ID" value="MDO6577447.1"/>
    <property type="molecule type" value="Genomic_DNA"/>
</dbReference>
<feature type="transmembrane region" description="Helical" evidence="6">
    <location>
        <begin position="369"/>
        <end position="388"/>
    </location>
</feature>
<dbReference type="RefSeq" id="WP_082604986.1">
    <property type="nucleotide sequence ID" value="NZ_CAXIBE010000078.1"/>
</dbReference>
<evidence type="ECO:0000256" key="6">
    <source>
        <dbReference type="SAM" id="Phobius"/>
    </source>
</evidence>
<name>A0AAW7Z0B8_9ALTE</name>
<dbReference type="InterPro" id="IPR011701">
    <property type="entry name" value="MFS"/>
</dbReference>
<dbReference type="Gene3D" id="1.20.1250.20">
    <property type="entry name" value="MFS general substrate transporter like domains"/>
    <property type="match status" value="1"/>
</dbReference>
<gene>
    <name evidence="7" type="ORF">Q4527_08585</name>
</gene>
<proteinExistence type="predicted"/>
<feature type="transmembrane region" description="Helical" evidence="6">
    <location>
        <begin position="220"/>
        <end position="240"/>
    </location>
</feature>
<dbReference type="Proteomes" id="UP001170717">
    <property type="component" value="Unassembled WGS sequence"/>
</dbReference>
<dbReference type="GO" id="GO:0005886">
    <property type="term" value="C:plasma membrane"/>
    <property type="evidence" value="ECO:0007669"/>
    <property type="project" value="UniProtKB-SubCell"/>
</dbReference>
<feature type="transmembrane region" description="Helical" evidence="6">
    <location>
        <begin position="339"/>
        <end position="363"/>
    </location>
</feature>